<dbReference type="EMBL" id="SNUX01000004">
    <property type="protein sequence ID" value="TES46137.1"/>
    <property type="molecule type" value="Genomic_DNA"/>
</dbReference>
<dbReference type="Proteomes" id="UP000298210">
    <property type="component" value="Unassembled WGS sequence"/>
</dbReference>
<protein>
    <submittedName>
        <fullName evidence="1">Uncharacterized protein</fullName>
    </submittedName>
</protein>
<name>A0A4Y7WEU5_9BACI</name>
<organism evidence="1 2">
    <name type="scientific">Shouchella lehensis</name>
    <dbReference type="NCBI Taxonomy" id="300825"/>
    <lineage>
        <taxon>Bacteria</taxon>
        <taxon>Bacillati</taxon>
        <taxon>Bacillota</taxon>
        <taxon>Bacilli</taxon>
        <taxon>Bacillales</taxon>
        <taxon>Bacillaceae</taxon>
        <taxon>Shouchella</taxon>
    </lineage>
</organism>
<accession>A0A4Y7WEU5</accession>
<reference evidence="1 2" key="1">
    <citation type="submission" date="2019-03" db="EMBL/GenBank/DDBJ databases">
        <authorList>
            <person name="Liu G."/>
        </authorList>
    </citation>
    <scope>NUCLEOTIDE SEQUENCE [LARGE SCALE GENOMIC DNA]</scope>
    <source>
        <strain evidence="1 2">DSM 19099</strain>
    </source>
</reference>
<evidence type="ECO:0000313" key="1">
    <source>
        <dbReference type="EMBL" id="TES46137.1"/>
    </source>
</evidence>
<dbReference type="RefSeq" id="WP_134259607.1">
    <property type="nucleotide sequence ID" value="NZ_LDIM01000013.1"/>
</dbReference>
<proteinExistence type="predicted"/>
<dbReference type="InterPro" id="IPR058870">
    <property type="entry name" value="YuzC"/>
</dbReference>
<evidence type="ECO:0000313" key="2">
    <source>
        <dbReference type="Proteomes" id="UP000298210"/>
    </source>
</evidence>
<comment type="caution">
    <text evidence="1">The sequence shown here is derived from an EMBL/GenBank/DDBJ whole genome shotgun (WGS) entry which is preliminary data.</text>
</comment>
<gene>
    <name evidence="1" type="ORF">E2L03_15560</name>
</gene>
<dbReference type="Pfam" id="PF26344">
    <property type="entry name" value="YuzC"/>
    <property type="match status" value="1"/>
</dbReference>
<sequence length="116" mass="13215">MYPYCHYPFTYQQHSRSFPAIDTTTFIQSVGKVEFLLQQSQLLMKQLENQPFSYQLMDAAQKSDQQAVDHFIQSIPGLTAVTQIHYSPTGVVFQLQSPGVSDEVKCCHVSIVLKWA</sequence>
<dbReference type="AlphaFoldDB" id="A0A4Y7WEU5"/>